<evidence type="ECO:0000313" key="2">
    <source>
        <dbReference type="Proteomes" id="UP000008237"/>
    </source>
</evidence>
<gene>
    <name evidence="1" type="ORF">EAI_17143</name>
</gene>
<proteinExistence type="predicted"/>
<protein>
    <submittedName>
        <fullName evidence="1">Ribonuclease P protein subunit p40</fullName>
    </submittedName>
</protein>
<organism evidence="2">
    <name type="scientific">Harpegnathos saltator</name>
    <name type="common">Jerdon's jumping ant</name>
    <dbReference type="NCBI Taxonomy" id="610380"/>
    <lineage>
        <taxon>Eukaryota</taxon>
        <taxon>Metazoa</taxon>
        <taxon>Ecdysozoa</taxon>
        <taxon>Arthropoda</taxon>
        <taxon>Hexapoda</taxon>
        <taxon>Insecta</taxon>
        <taxon>Pterygota</taxon>
        <taxon>Neoptera</taxon>
        <taxon>Endopterygota</taxon>
        <taxon>Hymenoptera</taxon>
        <taxon>Apocrita</taxon>
        <taxon>Aculeata</taxon>
        <taxon>Formicoidea</taxon>
        <taxon>Formicidae</taxon>
        <taxon>Ponerinae</taxon>
        <taxon>Ponerini</taxon>
        <taxon>Harpegnathos</taxon>
    </lineage>
</organism>
<name>E2BKQ6_HARSA</name>
<dbReference type="GO" id="GO:0030681">
    <property type="term" value="C:multimeric ribonuclease P complex"/>
    <property type="evidence" value="ECO:0007669"/>
    <property type="project" value="TreeGrafter"/>
</dbReference>
<dbReference type="GO" id="GO:0000171">
    <property type="term" value="F:ribonuclease MRP activity"/>
    <property type="evidence" value="ECO:0007669"/>
    <property type="project" value="TreeGrafter"/>
</dbReference>
<keyword evidence="2" id="KW-1185">Reference proteome</keyword>
<dbReference type="EMBL" id="GL448819">
    <property type="protein sequence ID" value="EFN83754.1"/>
    <property type="molecule type" value="Genomic_DNA"/>
</dbReference>
<reference evidence="1 2" key="1">
    <citation type="journal article" date="2010" name="Science">
        <title>Genomic comparison of the ants Camponotus floridanus and Harpegnathos saltator.</title>
        <authorList>
            <person name="Bonasio R."/>
            <person name="Zhang G."/>
            <person name="Ye C."/>
            <person name="Mutti N.S."/>
            <person name="Fang X."/>
            <person name="Qin N."/>
            <person name="Donahue G."/>
            <person name="Yang P."/>
            <person name="Li Q."/>
            <person name="Li C."/>
            <person name="Zhang P."/>
            <person name="Huang Z."/>
            <person name="Berger S.L."/>
            <person name="Reinberg D."/>
            <person name="Wang J."/>
            <person name="Liebig J."/>
        </authorList>
    </citation>
    <scope>NUCLEOTIDE SEQUENCE [LARGE SCALE GENOMIC DNA]</scope>
    <source>
        <strain evidence="1 2">R22 G/1</strain>
    </source>
</reference>
<dbReference type="AlphaFoldDB" id="E2BKQ6"/>
<dbReference type="InParanoid" id="E2BKQ6"/>
<dbReference type="GO" id="GO:0004526">
    <property type="term" value="F:ribonuclease P activity"/>
    <property type="evidence" value="ECO:0007669"/>
    <property type="project" value="TreeGrafter"/>
</dbReference>
<sequence length="146" mass="16928">MLSPETWDFKPPRHHFSVVKRDYRKADVPAMMKNHYFNHSISVVLPNMFTVPENLLNSLSEDTDYYRINALRTCDLLNREFIEAFIKKGQFTLLTVENKIDLENSICVTPTGYLIISLITEDYQALGLEGKASSFSHKPHTRYSKL</sequence>
<dbReference type="GO" id="GO:0000172">
    <property type="term" value="C:ribonuclease MRP complex"/>
    <property type="evidence" value="ECO:0007669"/>
    <property type="project" value="TreeGrafter"/>
</dbReference>
<dbReference type="InterPro" id="IPR013893">
    <property type="entry name" value="RNase_P_Rpp40"/>
</dbReference>
<dbReference type="STRING" id="610380.E2BKQ6"/>
<dbReference type="GO" id="GO:0001682">
    <property type="term" value="P:tRNA 5'-leader removal"/>
    <property type="evidence" value="ECO:0007669"/>
    <property type="project" value="InterPro"/>
</dbReference>
<dbReference type="OrthoDB" id="446759at2759"/>
<dbReference type="PANTHER" id="PTHR15396:SF1">
    <property type="entry name" value="RIBONUCLEASE P PROTEIN SUBUNIT P40"/>
    <property type="match status" value="1"/>
</dbReference>
<dbReference type="Pfam" id="PF08584">
    <property type="entry name" value="Ribonuc_P_40"/>
    <property type="match status" value="1"/>
</dbReference>
<accession>E2BKQ6</accession>
<dbReference type="OMA" id="PEVWRFE"/>
<dbReference type="GO" id="GO:0000447">
    <property type="term" value="P:endonucleolytic cleavage in ITS1 to separate SSU-rRNA from 5.8S rRNA and LSU-rRNA from tricistronic rRNA transcript (SSU-rRNA, 5.8S rRNA, LSU-rRNA)"/>
    <property type="evidence" value="ECO:0007669"/>
    <property type="project" value="TreeGrafter"/>
</dbReference>
<dbReference type="Proteomes" id="UP000008237">
    <property type="component" value="Unassembled WGS sequence"/>
</dbReference>
<evidence type="ECO:0000313" key="1">
    <source>
        <dbReference type="EMBL" id="EFN83754.1"/>
    </source>
</evidence>
<dbReference type="PANTHER" id="PTHR15396">
    <property type="entry name" value="RIBONUCLEASE P PROTEIN SUBUNIT P40"/>
    <property type="match status" value="1"/>
</dbReference>